<evidence type="ECO:0000313" key="3">
    <source>
        <dbReference type="EMBL" id="MFC4313721.1"/>
    </source>
</evidence>
<sequence>MIAPKFSRAELRRRLKAADLAIQSQEGTLSASERLACRQWRSLPENEQTFREMAALLRAAKKLPRSHRKSRAPRRLLRDSIALKAVAGIAGVGILCGLLAFPPTVGSQQQLVNQSTQWHADSLDDGSGVFLGPGTALNFQVNDDERKVAFKHGQALFKVKKDAKPFVVRAGDISVVAVGTEFAVKLLDGPPEVTVKEGTVRVEPGRGQGQPIYVNKGEQLTIAEGTRLAVRKVNVDDQLQWTEGLWNFNGKTVAQVVAELNRHNFVQIDIDETVLPADTVIYGTVKLDDPITFVQSLALERKLIIDRRQPNVLLVTAAKAHAQ</sequence>
<name>A0ABV8T1Z3_9GAMM</name>
<feature type="domain" description="FecR protein" evidence="2">
    <location>
        <begin position="122"/>
        <end position="201"/>
    </location>
</feature>
<reference evidence="4" key="1">
    <citation type="journal article" date="2019" name="Int. J. Syst. Evol. Microbiol.">
        <title>The Global Catalogue of Microorganisms (GCM) 10K type strain sequencing project: providing services to taxonomists for standard genome sequencing and annotation.</title>
        <authorList>
            <consortium name="The Broad Institute Genomics Platform"/>
            <consortium name="The Broad Institute Genome Sequencing Center for Infectious Disease"/>
            <person name="Wu L."/>
            <person name="Ma J."/>
        </authorList>
    </citation>
    <scope>NUCLEOTIDE SEQUENCE [LARGE SCALE GENOMIC DNA]</scope>
    <source>
        <strain evidence="4">CGMCC 1.10759</strain>
    </source>
</reference>
<evidence type="ECO:0000259" key="2">
    <source>
        <dbReference type="Pfam" id="PF04773"/>
    </source>
</evidence>
<dbReference type="InterPro" id="IPR012373">
    <property type="entry name" value="Ferrdict_sens_TM"/>
</dbReference>
<comment type="caution">
    <text evidence="3">The sequence shown here is derived from an EMBL/GenBank/DDBJ whole genome shotgun (WGS) entry which is preliminary data.</text>
</comment>
<organism evidence="3 4">
    <name type="scientific">Steroidobacter flavus</name>
    <dbReference type="NCBI Taxonomy" id="1842136"/>
    <lineage>
        <taxon>Bacteria</taxon>
        <taxon>Pseudomonadati</taxon>
        <taxon>Pseudomonadota</taxon>
        <taxon>Gammaproteobacteria</taxon>
        <taxon>Steroidobacterales</taxon>
        <taxon>Steroidobacteraceae</taxon>
        <taxon>Steroidobacter</taxon>
    </lineage>
</organism>
<feature type="transmembrane region" description="Helical" evidence="1">
    <location>
        <begin position="81"/>
        <end position="101"/>
    </location>
</feature>
<keyword evidence="4" id="KW-1185">Reference proteome</keyword>
<keyword evidence="1" id="KW-1133">Transmembrane helix</keyword>
<dbReference type="EMBL" id="JBHSDU010000015">
    <property type="protein sequence ID" value="MFC4313721.1"/>
    <property type="molecule type" value="Genomic_DNA"/>
</dbReference>
<dbReference type="PIRSF" id="PIRSF018266">
    <property type="entry name" value="FecR"/>
    <property type="match status" value="1"/>
</dbReference>
<evidence type="ECO:0000256" key="1">
    <source>
        <dbReference type="SAM" id="Phobius"/>
    </source>
</evidence>
<dbReference type="Pfam" id="PF04773">
    <property type="entry name" value="FecR"/>
    <property type="match status" value="1"/>
</dbReference>
<keyword evidence="1" id="KW-0812">Transmembrane</keyword>
<dbReference type="PANTHER" id="PTHR30273">
    <property type="entry name" value="PERIPLASMIC SIGNAL SENSOR AND SIGMA FACTOR ACTIVATOR FECR-RELATED"/>
    <property type="match status" value="1"/>
</dbReference>
<keyword evidence="1" id="KW-0472">Membrane</keyword>
<dbReference type="Gene3D" id="2.60.120.1440">
    <property type="match status" value="1"/>
</dbReference>
<dbReference type="Proteomes" id="UP001595904">
    <property type="component" value="Unassembled WGS sequence"/>
</dbReference>
<dbReference type="PANTHER" id="PTHR30273:SF2">
    <property type="entry name" value="PROTEIN FECR"/>
    <property type="match status" value="1"/>
</dbReference>
<proteinExistence type="predicted"/>
<dbReference type="InterPro" id="IPR006860">
    <property type="entry name" value="FecR"/>
</dbReference>
<accession>A0ABV8T1Z3</accession>
<gene>
    <name evidence="3" type="ORF">ACFPN2_31900</name>
</gene>
<protein>
    <submittedName>
        <fullName evidence="3">FecR family protein</fullName>
    </submittedName>
</protein>
<evidence type="ECO:0000313" key="4">
    <source>
        <dbReference type="Proteomes" id="UP001595904"/>
    </source>
</evidence>
<dbReference type="RefSeq" id="WP_380604291.1">
    <property type="nucleotide sequence ID" value="NZ_JBHSDU010000015.1"/>
</dbReference>